<dbReference type="KEGG" id="abac:LuPra_00350"/>
<dbReference type="GO" id="GO:0019213">
    <property type="term" value="F:deacetylase activity"/>
    <property type="evidence" value="ECO:0007669"/>
    <property type="project" value="InterPro"/>
</dbReference>
<dbReference type="PANTHER" id="PTHR42717:SF1">
    <property type="entry name" value="IMIDAZOLONEPROPIONASE AND RELATED AMIDOHYDROLASES"/>
    <property type="match status" value="1"/>
</dbReference>
<dbReference type="EMBL" id="CP015136">
    <property type="protein sequence ID" value="AMY07183.1"/>
    <property type="molecule type" value="Genomic_DNA"/>
</dbReference>
<dbReference type="Gene3D" id="2.30.40.10">
    <property type="entry name" value="Urease, subunit C, domain 1"/>
    <property type="match status" value="1"/>
</dbReference>
<keyword evidence="1" id="KW-0479">Metal-binding</keyword>
<dbReference type="InterPro" id="IPR020043">
    <property type="entry name" value="Deacetylase_Atu3266-like"/>
</dbReference>
<feature type="binding site" evidence="1">
    <location>
        <position position="243"/>
    </location>
    <ligand>
        <name>Zn(2+)</name>
        <dbReference type="ChEBI" id="CHEBI:29105"/>
        <label>2</label>
    </ligand>
</feature>
<dbReference type="STRING" id="1855912.LuPra_00350"/>
<dbReference type="RefSeq" id="WP_110169167.1">
    <property type="nucleotide sequence ID" value="NZ_CP015136.1"/>
</dbReference>
<evidence type="ECO:0000313" key="4">
    <source>
        <dbReference type="EMBL" id="AMY07183.1"/>
    </source>
</evidence>
<dbReference type="Proteomes" id="UP000076079">
    <property type="component" value="Chromosome"/>
</dbReference>
<evidence type="ECO:0000256" key="2">
    <source>
        <dbReference type="PIRSR" id="PIRSR039004-2"/>
    </source>
</evidence>
<name>A0A143PG07_LUTPR</name>
<dbReference type="NCBIfam" id="NF006689">
    <property type="entry name" value="PRK09237.1"/>
    <property type="match status" value="1"/>
</dbReference>
<dbReference type="SUPFAM" id="SSF51556">
    <property type="entry name" value="Metallo-dependent hydrolases"/>
    <property type="match status" value="1"/>
</dbReference>
<dbReference type="InterPro" id="IPR032466">
    <property type="entry name" value="Metal_Hydrolase"/>
</dbReference>
<dbReference type="InterPro" id="IPR011059">
    <property type="entry name" value="Metal-dep_hydrolase_composite"/>
</dbReference>
<proteinExistence type="predicted"/>
<feature type="signal peptide" evidence="3">
    <location>
        <begin position="1"/>
        <end position="19"/>
    </location>
</feature>
<accession>A0A143PG07</accession>
<feature type="binding site" description="via carbamate group" evidence="1">
    <location>
        <position position="187"/>
    </location>
    <ligand>
        <name>Zn(2+)</name>
        <dbReference type="ChEBI" id="CHEBI:29105"/>
        <label>2</label>
    </ligand>
</feature>
<feature type="binding site" description="via carbamate group" evidence="1">
    <location>
        <position position="187"/>
    </location>
    <ligand>
        <name>Zn(2+)</name>
        <dbReference type="ChEBI" id="CHEBI:29105"/>
        <label>1</label>
    </ligand>
</feature>
<dbReference type="SUPFAM" id="SSF51338">
    <property type="entry name" value="Composite domain of metallo-dependent hydrolases"/>
    <property type="match status" value="1"/>
</dbReference>
<reference evidence="4 5" key="1">
    <citation type="journal article" date="2016" name="Genome Announc.">
        <title>First Complete Genome Sequence of a Subdivision 6 Acidobacterium Strain.</title>
        <authorList>
            <person name="Huang S."/>
            <person name="Vieira S."/>
            <person name="Bunk B."/>
            <person name="Riedel T."/>
            <person name="Sproer C."/>
            <person name="Overmann J."/>
        </authorList>
    </citation>
    <scope>NUCLEOTIDE SEQUENCE [LARGE SCALE GENOMIC DNA]</scope>
    <source>
        <strain evidence="5">DSM 100886 HEG_-6_39</strain>
    </source>
</reference>
<feature type="modified residue" description="N6-carboxylysine" evidence="2">
    <location>
        <position position="187"/>
    </location>
</feature>
<evidence type="ECO:0000256" key="1">
    <source>
        <dbReference type="PIRSR" id="PIRSR039004-1"/>
    </source>
</evidence>
<evidence type="ECO:0000313" key="5">
    <source>
        <dbReference type="Proteomes" id="UP000076079"/>
    </source>
</evidence>
<sequence precursor="true">MRRAVLFAALGLLVSPLAAQGPAEYDFLIKGGRVIDPRNSLDAVRDVAIKDGKIAAVATDIAATRAMKAVDARGLVVTPGLIDLHVHVFPGEKLRDYAGGDWSVFPDGFTLRSCVTTVNDAGTSGWRNFPDFKRRVIDESKTRVTAFLNIVGNGMGSGPIEQNADDMDGAATAKMALQHKGVVVGIKSAHYNGTDWKPYEQAVIAGQQADIPVMIDFGGNVKAGRTLMDLFMKYLRPGDIFTHMYGGVRGEFDAATKGPSAAMIEGRKRGIIFDVGHGGTSLRYSAAIPMIQKGFLPDSISTDLHTSSMNSAMKDMLNVMGKFLAMGVPLGDVIGQSTWNPAREIKLESLGHLSVGATADVSVLRVEQGRFGFVDFLGGRLEGTQRLACELTVRDGKVVYDLNGMIADPWDTLPATARGGDPKWDRTRGH</sequence>
<feature type="chain" id="PRO_5007511258" evidence="3">
    <location>
        <begin position="20"/>
        <end position="430"/>
    </location>
</feature>
<keyword evidence="4" id="KW-0378">Hydrolase</keyword>
<dbReference type="AlphaFoldDB" id="A0A143PG07"/>
<dbReference type="OrthoDB" id="9802793at2"/>
<feature type="binding site" evidence="1">
    <location>
        <position position="85"/>
    </location>
    <ligand>
        <name>Zn(2+)</name>
        <dbReference type="ChEBI" id="CHEBI:29105"/>
        <label>1</label>
    </ligand>
</feature>
<feature type="binding site" evidence="1">
    <location>
        <position position="303"/>
    </location>
    <ligand>
        <name>Zn(2+)</name>
        <dbReference type="ChEBI" id="CHEBI:29105"/>
        <label>1</label>
    </ligand>
</feature>
<keyword evidence="5" id="KW-1185">Reference proteome</keyword>
<dbReference type="PATRIC" id="fig|1813736.3.peg.366"/>
<dbReference type="PANTHER" id="PTHR42717">
    <property type="entry name" value="DIHYDROOROTASE-RELATED"/>
    <property type="match status" value="1"/>
</dbReference>
<protein>
    <submittedName>
        <fullName evidence="4">Dihydroorotase</fullName>
        <ecNumber evidence="4">3.5.2.3</ecNumber>
    </submittedName>
</protein>
<dbReference type="GO" id="GO:0046872">
    <property type="term" value="F:metal ion binding"/>
    <property type="evidence" value="ECO:0007669"/>
    <property type="project" value="UniProtKB-KW"/>
</dbReference>
<dbReference type="PIRSF" id="PIRSF039004">
    <property type="entry name" value="ADE_EF_0837"/>
    <property type="match status" value="1"/>
</dbReference>
<gene>
    <name evidence="4" type="primary">pyrC_1</name>
    <name evidence="4" type="ORF">LuPra_00350</name>
</gene>
<evidence type="ECO:0000256" key="3">
    <source>
        <dbReference type="SAM" id="SignalP"/>
    </source>
</evidence>
<dbReference type="EC" id="3.5.2.3" evidence="4"/>
<dbReference type="Gene3D" id="3.20.20.140">
    <property type="entry name" value="Metal-dependent hydrolases"/>
    <property type="match status" value="1"/>
</dbReference>
<keyword evidence="1" id="KW-0862">Zinc</keyword>
<keyword evidence="3" id="KW-0732">Signal</keyword>
<organism evidence="4 5">
    <name type="scientific">Luteitalea pratensis</name>
    <dbReference type="NCBI Taxonomy" id="1855912"/>
    <lineage>
        <taxon>Bacteria</taxon>
        <taxon>Pseudomonadati</taxon>
        <taxon>Acidobacteriota</taxon>
        <taxon>Vicinamibacteria</taxon>
        <taxon>Vicinamibacterales</taxon>
        <taxon>Vicinamibacteraceae</taxon>
        <taxon>Luteitalea</taxon>
    </lineage>
</organism>
<feature type="binding site" evidence="1">
    <location>
        <position position="87"/>
    </location>
    <ligand>
        <name>Zn(2+)</name>
        <dbReference type="ChEBI" id="CHEBI:29105"/>
        <label>1</label>
    </ligand>
</feature>
<reference evidence="5" key="2">
    <citation type="submission" date="2016-04" db="EMBL/GenBank/DDBJ databases">
        <title>First Complete Genome Sequence of a Subdivision 6 Acidobacterium.</title>
        <authorList>
            <person name="Huang S."/>
            <person name="Vieira S."/>
            <person name="Bunk B."/>
            <person name="Riedel T."/>
            <person name="Sproeer C."/>
            <person name="Overmann J."/>
        </authorList>
    </citation>
    <scope>NUCLEOTIDE SEQUENCE [LARGE SCALE GENOMIC DNA]</scope>
    <source>
        <strain evidence="5">DSM 100886 HEG_-6_39</strain>
    </source>
</reference>
<dbReference type="GO" id="GO:0004151">
    <property type="term" value="F:dihydroorotase activity"/>
    <property type="evidence" value="ECO:0007669"/>
    <property type="project" value="UniProtKB-EC"/>
</dbReference>